<dbReference type="SUPFAM" id="SSF46894">
    <property type="entry name" value="C-terminal effector domain of the bipartite response regulators"/>
    <property type="match status" value="1"/>
</dbReference>
<dbReference type="InterPro" id="IPR011006">
    <property type="entry name" value="CheY-like_superfamily"/>
</dbReference>
<dbReference type="PROSITE" id="PS51755">
    <property type="entry name" value="OMPR_PHOB"/>
    <property type="match status" value="1"/>
</dbReference>
<evidence type="ECO:0008006" key="12">
    <source>
        <dbReference type="Google" id="ProtNLM"/>
    </source>
</evidence>
<dbReference type="Proteomes" id="UP000077421">
    <property type="component" value="Unassembled WGS sequence"/>
</dbReference>
<keyword evidence="2" id="KW-0902">Two-component regulatory system</keyword>
<evidence type="ECO:0000256" key="4">
    <source>
        <dbReference type="ARBA" id="ARBA00023125"/>
    </source>
</evidence>
<dbReference type="SMART" id="SM00862">
    <property type="entry name" value="Trans_reg_C"/>
    <property type="match status" value="1"/>
</dbReference>
<evidence type="ECO:0000313" key="10">
    <source>
        <dbReference type="EMBL" id="OAG93341.1"/>
    </source>
</evidence>
<protein>
    <recommendedName>
        <fullName evidence="12">DNA-binding response regulator</fullName>
    </recommendedName>
</protein>
<dbReference type="GO" id="GO:0005829">
    <property type="term" value="C:cytosol"/>
    <property type="evidence" value="ECO:0007669"/>
    <property type="project" value="TreeGrafter"/>
</dbReference>
<dbReference type="InterPro" id="IPR001867">
    <property type="entry name" value="OmpR/PhoB-type_DNA-bd"/>
</dbReference>
<organism evidence="10 11">
    <name type="scientific">Ferroacidibacillus organovorans</name>
    <dbReference type="NCBI Taxonomy" id="1765683"/>
    <lineage>
        <taxon>Bacteria</taxon>
        <taxon>Bacillati</taxon>
        <taxon>Bacillota</taxon>
        <taxon>Bacilli</taxon>
        <taxon>Bacillales</taxon>
        <taxon>Alicyclobacillaceae</taxon>
        <taxon>Ferroacidibacillus</taxon>
    </lineage>
</organism>
<keyword evidence="3" id="KW-0805">Transcription regulation</keyword>
<keyword evidence="4 7" id="KW-0238">DNA-binding</keyword>
<dbReference type="PROSITE" id="PS50110">
    <property type="entry name" value="RESPONSE_REGULATORY"/>
    <property type="match status" value="1"/>
</dbReference>
<dbReference type="FunFam" id="3.40.50.2300:FF:000002">
    <property type="entry name" value="DNA-binding response regulator PhoP"/>
    <property type="match status" value="1"/>
</dbReference>
<feature type="DNA-binding region" description="OmpR/PhoB-type" evidence="7">
    <location>
        <begin position="128"/>
        <end position="227"/>
    </location>
</feature>
<dbReference type="Gene3D" id="1.10.10.10">
    <property type="entry name" value="Winged helix-like DNA-binding domain superfamily/Winged helix DNA-binding domain"/>
    <property type="match status" value="1"/>
</dbReference>
<dbReference type="GO" id="GO:0006355">
    <property type="term" value="P:regulation of DNA-templated transcription"/>
    <property type="evidence" value="ECO:0007669"/>
    <property type="project" value="InterPro"/>
</dbReference>
<feature type="modified residue" description="4-aspartylphosphate" evidence="6">
    <location>
        <position position="52"/>
    </location>
</feature>
<evidence type="ECO:0000256" key="1">
    <source>
        <dbReference type="ARBA" id="ARBA00022553"/>
    </source>
</evidence>
<dbReference type="InterPro" id="IPR036388">
    <property type="entry name" value="WH-like_DNA-bd_sf"/>
</dbReference>
<dbReference type="SMART" id="SM00448">
    <property type="entry name" value="REC"/>
    <property type="match status" value="1"/>
</dbReference>
<evidence type="ECO:0000256" key="2">
    <source>
        <dbReference type="ARBA" id="ARBA00023012"/>
    </source>
</evidence>
<dbReference type="InterPro" id="IPR001789">
    <property type="entry name" value="Sig_transdc_resp-reg_receiver"/>
</dbReference>
<dbReference type="OrthoDB" id="9790442at2"/>
<reference evidence="10 11" key="1">
    <citation type="submission" date="2016-02" db="EMBL/GenBank/DDBJ databases">
        <title>Draft genome sequence of Acidibacillus ferrooxidans SLC66.</title>
        <authorList>
            <person name="Oliveira G."/>
            <person name="Nancucheo I."/>
            <person name="Dall'Agnol H."/>
            <person name="Johnson B."/>
            <person name="Oliveira R."/>
            <person name="Nunes G.L."/>
            <person name="Tzotzos G."/>
            <person name="Orellana S.C."/>
            <person name="Salim A.C."/>
            <person name="Araujo F.M."/>
        </authorList>
    </citation>
    <scope>NUCLEOTIDE SEQUENCE [LARGE SCALE GENOMIC DNA]</scope>
    <source>
        <strain evidence="10 11">SLC66</strain>
    </source>
</reference>
<dbReference type="PANTHER" id="PTHR48111">
    <property type="entry name" value="REGULATOR OF RPOS"/>
    <property type="match status" value="1"/>
</dbReference>
<dbReference type="Gene3D" id="6.10.250.690">
    <property type="match status" value="1"/>
</dbReference>
<accession>A0A853KA54</accession>
<dbReference type="CDD" id="cd00383">
    <property type="entry name" value="trans_reg_C"/>
    <property type="match status" value="1"/>
</dbReference>
<dbReference type="InterPro" id="IPR039420">
    <property type="entry name" value="WalR-like"/>
</dbReference>
<dbReference type="SUPFAM" id="SSF52172">
    <property type="entry name" value="CheY-like"/>
    <property type="match status" value="1"/>
</dbReference>
<gene>
    <name evidence="10" type="ORF">AYW79_11110</name>
</gene>
<evidence type="ECO:0000256" key="6">
    <source>
        <dbReference type="PROSITE-ProRule" id="PRU00169"/>
    </source>
</evidence>
<dbReference type="Gene3D" id="3.40.50.2300">
    <property type="match status" value="1"/>
</dbReference>
<dbReference type="GO" id="GO:0000976">
    <property type="term" value="F:transcription cis-regulatory region binding"/>
    <property type="evidence" value="ECO:0007669"/>
    <property type="project" value="TreeGrafter"/>
</dbReference>
<evidence type="ECO:0000256" key="7">
    <source>
        <dbReference type="PROSITE-ProRule" id="PRU01091"/>
    </source>
</evidence>
<sequence>MPKILLVEDDVELANAVISLLVEEGFDADWVQDGDEALHAARSGAYDVALMDVMIPSRDGFSVIARLRKEGERLPVMMLTARDSLSDRVRGLETGADDYLVKPFAGTELIARLRALLRRVGGQEWDDPDLLTYGPLSFSVSARELTIENTGEFVVLPPKEAVLLEMFLRHPNRILTRSQLMDRVWGFEGDVLENTLESYVSRLRKRLENEGCPTIQTIRGLGYRLQKLP</sequence>
<keyword evidence="1 6" id="KW-0597">Phosphoprotein</keyword>
<keyword evidence="5" id="KW-0804">Transcription</keyword>
<proteinExistence type="predicted"/>
<dbReference type="GO" id="GO:0032993">
    <property type="term" value="C:protein-DNA complex"/>
    <property type="evidence" value="ECO:0007669"/>
    <property type="project" value="TreeGrafter"/>
</dbReference>
<evidence type="ECO:0000256" key="3">
    <source>
        <dbReference type="ARBA" id="ARBA00023015"/>
    </source>
</evidence>
<dbReference type="GO" id="GO:0000156">
    <property type="term" value="F:phosphorelay response regulator activity"/>
    <property type="evidence" value="ECO:0007669"/>
    <property type="project" value="TreeGrafter"/>
</dbReference>
<dbReference type="Pfam" id="PF00072">
    <property type="entry name" value="Response_reg"/>
    <property type="match status" value="1"/>
</dbReference>
<dbReference type="EMBL" id="LSUQ01000039">
    <property type="protein sequence ID" value="OAG93341.1"/>
    <property type="molecule type" value="Genomic_DNA"/>
</dbReference>
<evidence type="ECO:0000259" key="8">
    <source>
        <dbReference type="PROSITE" id="PS50110"/>
    </source>
</evidence>
<feature type="domain" description="Response regulatory" evidence="8">
    <location>
        <begin position="3"/>
        <end position="117"/>
    </location>
</feature>
<comment type="caution">
    <text evidence="10">The sequence shown here is derived from an EMBL/GenBank/DDBJ whole genome shotgun (WGS) entry which is preliminary data.</text>
</comment>
<dbReference type="RefSeq" id="WP_067565729.1">
    <property type="nucleotide sequence ID" value="NZ_LSUQ01000039.1"/>
</dbReference>
<evidence type="ECO:0000313" key="11">
    <source>
        <dbReference type="Proteomes" id="UP000077421"/>
    </source>
</evidence>
<name>A0A853KA54_9BACL</name>
<dbReference type="Pfam" id="PF00486">
    <property type="entry name" value="Trans_reg_C"/>
    <property type="match status" value="1"/>
</dbReference>
<dbReference type="AlphaFoldDB" id="A0A853KA54"/>
<feature type="domain" description="OmpR/PhoB-type" evidence="9">
    <location>
        <begin position="128"/>
        <end position="227"/>
    </location>
</feature>
<dbReference type="InterPro" id="IPR016032">
    <property type="entry name" value="Sig_transdc_resp-reg_C-effctor"/>
</dbReference>
<evidence type="ECO:0000256" key="5">
    <source>
        <dbReference type="ARBA" id="ARBA00023163"/>
    </source>
</evidence>
<dbReference type="PANTHER" id="PTHR48111:SF67">
    <property type="entry name" value="TRANSCRIPTIONAL REGULATORY PROTEIN TCTD"/>
    <property type="match status" value="1"/>
</dbReference>
<evidence type="ECO:0000259" key="9">
    <source>
        <dbReference type="PROSITE" id="PS51755"/>
    </source>
</evidence>